<reference evidence="1" key="1">
    <citation type="journal article" date="2015" name="Nature">
        <title>Complex archaea that bridge the gap between prokaryotes and eukaryotes.</title>
        <authorList>
            <person name="Spang A."/>
            <person name="Saw J.H."/>
            <person name="Jorgensen S.L."/>
            <person name="Zaremba-Niedzwiedzka K."/>
            <person name="Martijn J."/>
            <person name="Lind A.E."/>
            <person name="van Eijk R."/>
            <person name="Schleper C."/>
            <person name="Guy L."/>
            <person name="Ettema T.J."/>
        </authorList>
    </citation>
    <scope>NUCLEOTIDE SEQUENCE</scope>
</reference>
<name>A0A0F9P3G2_9ZZZZ</name>
<gene>
    <name evidence="1" type="ORF">LCGC14_1263180</name>
</gene>
<accession>A0A0F9P3G2</accession>
<evidence type="ECO:0000313" key="1">
    <source>
        <dbReference type="EMBL" id="KKM88002.1"/>
    </source>
</evidence>
<sequence>MAKTRKELVNQILKNYEMFIKDHPKLIEKYKKFTVDEAQAELRRLISDGLPKIATEFKETEIIKLNENTYSVKHIDFDCLEYTKRFISAHQRKG</sequence>
<organism evidence="1">
    <name type="scientific">marine sediment metagenome</name>
    <dbReference type="NCBI Taxonomy" id="412755"/>
    <lineage>
        <taxon>unclassified sequences</taxon>
        <taxon>metagenomes</taxon>
        <taxon>ecological metagenomes</taxon>
    </lineage>
</organism>
<dbReference type="EMBL" id="LAZR01007019">
    <property type="protein sequence ID" value="KKM88002.1"/>
    <property type="molecule type" value="Genomic_DNA"/>
</dbReference>
<dbReference type="AlphaFoldDB" id="A0A0F9P3G2"/>
<comment type="caution">
    <text evidence="1">The sequence shown here is derived from an EMBL/GenBank/DDBJ whole genome shotgun (WGS) entry which is preliminary data.</text>
</comment>
<protein>
    <submittedName>
        <fullName evidence="1">Uncharacterized protein</fullName>
    </submittedName>
</protein>
<proteinExistence type="predicted"/>